<comment type="similarity">
    <text evidence="2">Belongs to the lin-54 family.</text>
</comment>
<dbReference type="InterPro" id="IPR033467">
    <property type="entry name" value="Tesmin/TSO1-like_CXC"/>
</dbReference>
<dbReference type="GO" id="GO:0006355">
    <property type="term" value="P:regulation of DNA-templated transcription"/>
    <property type="evidence" value="ECO:0007669"/>
    <property type="project" value="TreeGrafter"/>
</dbReference>
<organism evidence="6 7">
    <name type="scientific">Fasciolopsis buskii</name>
    <dbReference type="NCBI Taxonomy" id="27845"/>
    <lineage>
        <taxon>Eukaryota</taxon>
        <taxon>Metazoa</taxon>
        <taxon>Spiralia</taxon>
        <taxon>Lophotrochozoa</taxon>
        <taxon>Platyhelminthes</taxon>
        <taxon>Trematoda</taxon>
        <taxon>Digenea</taxon>
        <taxon>Plagiorchiida</taxon>
        <taxon>Echinostomata</taxon>
        <taxon>Echinostomatoidea</taxon>
        <taxon>Fasciolidae</taxon>
        <taxon>Fasciolopsis</taxon>
    </lineage>
</organism>
<keyword evidence="7" id="KW-1185">Reference proteome</keyword>
<dbReference type="InterPro" id="IPR005172">
    <property type="entry name" value="CRC"/>
</dbReference>
<dbReference type="InterPro" id="IPR028307">
    <property type="entry name" value="Lin-54_fam"/>
</dbReference>
<evidence type="ECO:0000256" key="3">
    <source>
        <dbReference type="ARBA" id="ARBA00023242"/>
    </source>
</evidence>
<name>A0A8E0RY38_9TREM</name>
<comment type="caution">
    <text evidence="6">The sequence shown here is derived from an EMBL/GenBank/DDBJ whole genome shotgun (WGS) entry which is preliminary data.</text>
</comment>
<gene>
    <name evidence="6" type="ORF">FBUS_05785</name>
</gene>
<evidence type="ECO:0000259" key="5">
    <source>
        <dbReference type="PROSITE" id="PS51634"/>
    </source>
</evidence>
<dbReference type="PANTHER" id="PTHR12446">
    <property type="entry name" value="TESMIN/TSO1-RELATED"/>
    <property type="match status" value="1"/>
</dbReference>
<proteinExistence type="inferred from homology"/>
<dbReference type="EMBL" id="LUCM01002844">
    <property type="protein sequence ID" value="KAA0196741.1"/>
    <property type="molecule type" value="Genomic_DNA"/>
</dbReference>
<dbReference type="SMART" id="SM01114">
    <property type="entry name" value="CXC"/>
    <property type="match status" value="2"/>
</dbReference>
<accession>A0A8E0RY38</accession>
<feature type="compositionally biased region" description="Polar residues" evidence="4">
    <location>
        <begin position="616"/>
        <end position="625"/>
    </location>
</feature>
<dbReference type="OrthoDB" id="6283463at2759"/>
<evidence type="ECO:0000256" key="1">
    <source>
        <dbReference type="ARBA" id="ARBA00004123"/>
    </source>
</evidence>
<reference evidence="6" key="1">
    <citation type="submission" date="2019-05" db="EMBL/GenBank/DDBJ databases">
        <title>Annotation for the trematode Fasciolopsis buski.</title>
        <authorList>
            <person name="Choi Y.-J."/>
        </authorList>
    </citation>
    <scope>NUCLEOTIDE SEQUENCE</scope>
    <source>
        <strain evidence="6">HT</strain>
        <tissue evidence="6">Whole worm</tissue>
    </source>
</reference>
<dbReference type="AlphaFoldDB" id="A0A8E0RY38"/>
<evidence type="ECO:0000313" key="7">
    <source>
        <dbReference type="Proteomes" id="UP000728185"/>
    </source>
</evidence>
<feature type="region of interest" description="Disordered" evidence="4">
    <location>
        <begin position="616"/>
        <end position="635"/>
    </location>
</feature>
<evidence type="ECO:0000313" key="6">
    <source>
        <dbReference type="EMBL" id="KAA0196741.1"/>
    </source>
</evidence>
<dbReference type="PROSITE" id="PS51634">
    <property type="entry name" value="CRC"/>
    <property type="match status" value="1"/>
</dbReference>
<dbReference type="GO" id="GO:0005634">
    <property type="term" value="C:nucleus"/>
    <property type="evidence" value="ECO:0007669"/>
    <property type="project" value="UniProtKB-SubCell"/>
</dbReference>
<sequence>MITDSSKCGEQIVLTAGLDLSANGSRNQSVPEYVPEIPTYATTPDVVIIDEATQSKLNQLQNFPSAYKKPCNCAKSHCLKLYCECFARGSACDNCNCSNCLNNVFHEEERRKAIKLTLERNPLAFNPKIGEGERKHSKGCNCKRSGCLKNYCECFEAKISCSDLCRCQGCRNFENGCDQKTTQDLRSLSLGRNKGSVVHKKYDQIYFAMEVIRLAEYFVLPGLDHSYGDSYVTLPHASQLFSSSQGTATNDNPNYYFEEPLIANGFFSLEVTEAACSCMLAQLDEAKQRSATPTTQERIVLEEFGRCLEQIVDSASKLQNSTVTPEKVNYMPYEISSNPDFVTVLPSACETTIQIDSTAAAQGQAVVNCLNDSRISRTTSVGRIETYDSKDLELLRYSEPLDPAFGSHLYVPQTDKYTITDNSNAEELEMMTVVPYQVDPSIGPDLICQPMMKLVTGTEEQMSVVSGSTEQHFSNHMKPCDPEQLSFSNFHSQESCVTELRSPRMSHLTTALGVLTPNTSSNILPHSGSIPIRQTTMGQDGRMLMAVPNLIPSFVGLKHSDDEDEEAHKATVALLSDASCAQHTSRFTELVESSILTGAPDPFVYRNLSILEVTSPTNNANGSHSDNLDLRTSGSQSSAVSISQLPVAVEQPFQTSLLSETENYDPAPYTNPTVDENARFLKQEMDFFDL</sequence>
<evidence type="ECO:0000256" key="2">
    <source>
        <dbReference type="ARBA" id="ARBA00007267"/>
    </source>
</evidence>
<comment type="subcellular location">
    <subcellularLocation>
        <location evidence="1">Nucleus</location>
    </subcellularLocation>
</comment>
<protein>
    <submittedName>
        <fullName evidence="6">Protein lin-54</fullName>
    </submittedName>
</protein>
<feature type="domain" description="CRC" evidence="5">
    <location>
        <begin position="67"/>
        <end position="175"/>
    </location>
</feature>
<keyword evidence="3" id="KW-0539">Nucleus</keyword>
<dbReference type="PANTHER" id="PTHR12446:SF34">
    <property type="entry name" value="PROTEIN LIN-54 HOMOLOG"/>
    <property type="match status" value="1"/>
</dbReference>
<dbReference type="Pfam" id="PF03638">
    <property type="entry name" value="TCR"/>
    <property type="match status" value="2"/>
</dbReference>
<evidence type="ECO:0000256" key="4">
    <source>
        <dbReference type="SAM" id="MobiDB-lite"/>
    </source>
</evidence>
<dbReference type="Proteomes" id="UP000728185">
    <property type="component" value="Unassembled WGS sequence"/>
</dbReference>